<comment type="caution">
    <text evidence="2">The sequence shown here is derived from an EMBL/GenBank/DDBJ whole genome shotgun (WGS) entry which is preliminary data.</text>
</comment>
<evidence type="ECO:0000313" key="2">
    <source>
        <dbReference type="EMBL" id="CAL8131180.1"/>
    </source>
</evidence>
<feature type="region of interest" description="Disordered" evidence="1">
    <location>
        <begin position="434"/>
        <end position="494"/>
    </location>
</feature>
<name>A0ABP1RMU7_9HEXA</name>
<feature type="compositionally biased region" description="Acidic residues" evidence="1">
    <location>
        <begin position="294"/>
        <end position="304"/>
    </location>
</feature>
<sequence>MEESDSDSSDYMSSIDVFDSEVSNSGCEEYYSCDEGDDNEAQPLKLRCVICKKGVASDGELRKHTEAEENHANIRSRIGFKCLSDLAHVCFQASIANAARESQLQNEQAISQVESVDSANNAGEKENGSSSDAMHPDSPSINTEDEEDADDEEEQVQPSTSAGLGTGRILSRDTKSSTNNEEDSDKDGDSAEDLENNGDHDDDDANGMYVAEKPYTCNVSTNVFYSTPEDDNLELQPRKVTEDNHEWNCESQTHPLIPSTTPEVHLVLIGDNAEEKENGSSSDILHPDSPSTNTDDEEDDEEEQVLPSTSATLEKGRIIFMDSQSNTNNQVDNDQDGDRAEDLENGEYDDDHAYAKKPYTSNISTNVLYSTPVDDNVELQPRNANDDHHEWNCESQTHPLSPSTTPEVYLVLMPNHTEEIEVRPPSIRVPELTSYNAEKEQPSTSAGVEAGGMIAAHSQSKTNNAEDNEEDNDGARGGEDLEDGDHDDNDELGN</sequence>
<feature type="compositionally biased region" description="Polar residues" evidence="1">
    <location>
        <begin position="322"/>
        <end position="332"/>
    </location>
</feature>
<feature type="region of interest" description="Disordered" evidence="1">
    <location>
        <begin position="114"/>
        <end position="360"/>
    </location>
</feature>
<feature type="compositionally biased region" description="Acidic residues" evidence="1">
    <location>
        <begin position="180"/>
        <end position="205"/>
    </location>
</feature>
<evidence type="ECO:0000313" key="3">
    <source>
        <dbReference type="Proteomes" id="UP001642540"/>
    </source>
</evidence>
<dbReference type="PANTHER" id="PTHR48209">
    <property type="entry name" value="AGL056WP"/>
    <property type="match status" value="1"/>
</dbReference>
<dbReference type="Proteomes" id="UP001642540">
    <property type="component" value="Unassembled WGS sequence"/>
</dbReference>
<accession>A0ABP1RMU7</accession>
<protein>
    <recommendedName>
        <fullName evidence="4">C2H2-type domain-containing protein</fullName>
    </recommendedName>
</protein>
<evidence type="ECO:0000256" key="1">
    <source>
        <dbReference type="SAM" id="MobiDB-lite"/>
    </source>
</evidence>
<feature type="compositionally biased region" description="Acidic residues" evidence="1">
    <location>
        <begin position="143"/>
        <end position="155"/>
    </location>
</feature>
<proteinExistence type="predicted"/>
<reference evidence="2 3" key="1">
    <citation type="submission" date="2024-08" db="EMBL/GenBank/DDBJ databases">
        <authorList>
            <person name="Cucini C."/>
            <person name="Frati F."/>
        </authorList>
    </citation>
    <scope>NUCLEOTIDE SEQUENCE [LARGE SCALE GENOMIC DNA]</scope>
</reference>
<feature type="compositionally biased region" description="Polar residues" evidence="1">
    <location>
        <begin position="249"/>
        <end position="262"/>
    </location>
</feature>
<organism evidence="2 3">
    <name type="scientific">Orchesella dallaii</name>
    <dbReference type="NCBI Taxonomy" id="48710"/>
    <lineage>
        <taxon>Eukaryota</taxon>
        <taxon>Metazoa</taxon>
        <taxon>Ecdysozoa</taxon>
        <taxon>Arthropoda</taxon>
        <taxon>Hexapoda</taxon>
        <taxon>Collembola</taxon>
        <taxon>Entomobryomorpha</taxon>
        <taxon>Entomobryoidea</taxon>
        <taxon>Orchesellidae</taxon>
        <taxon>Orchesellinae</taxon>
        <taxon>Orchesella</taxon>
    </lineage>
</organism>
<feature type="compositionally biased region" description="Polar residues" evidence="1">
    <location>
        <begin position="279"/>
        <end position="293"/>
    </location>
</feature>
<evidence type="ECO:0008006" key="4">
    <source>
        <dbReference type="Google" id="ProtNLM"/>
    </source>
</evidence>
<dbReference type="EMBL" id="CAXLJM020000086">
    <property type="protein sequence ID" value="CAL8131180.1"/>
    <property type="molecule type" value="Genomic_DNA"/>
</dbReference>
<dbReference type="PANTHER" id="PTHR48209:SF2">
    <property type="entry name" value="FI24008P1"/>
    <property type="match status" value="1"/>
</dbReference>
<keyword evidence="3" id="KW-1185">Reference proteome</keyword>
<feature type="compositionally biased region" description="Acidic residues" evidence="1">
    <location>
        <begin position="480"/>
        <end position="494"/>
    </location>
</feature>
<feature type="compositionally biased region" description="Basic and acidic residues" evidence="1">
    <location>
        <begin position="236"/>
        <end position="248"/>
    </location>
</feature>
<gene>
    <name evidence="2" type="ORF">ODALV1_LOCUS24061</name>
</gene>